<dbReference type="PROSITE" id="PS50927">
    <property type="entry name" value="BULB_LECTIN"/>
    <property type="match status" value="1"/>
</dbReference>
<keyword evidence="4" id="KW-1185">Reference proteome</keyword>
<dbReference type="CDD" id="cd00028">
    <property type="entry name" value="B_lectin"/>
    <property type="match status" value="1"/>
</dbReference>
<dbReference type="EMBL" id="LLZU01000025">
    <property type="protein sequence ID" value="KRV48313.1"/>
    <property type="molecule type" value="Genomic_DNA"/>
</dbReference>
<evidence type="ECO:0000313" key="3">
    <source>
        <dbReference type="EMBL" id="KRV48313.1"/>
    </source>
</evidence>
<dbReference type="SMART" id="SM00108">
    <property type="entry name" value="B_lectin"/>
    <property type="match status" value="1"/>
</dbReference>
<sequence>MFPTVALATALLAVGGVLTGAAQASAAGSQAPAAVERTTADTHVYPRATLHRNQAWTSGNGRAILRVQSDGNFVLYKEGRPVWQAPGAYPNGDHAVMQEDGNFVLYDRQGRPLWASGTWRKGAYLAIQDDGNVVVYTREGRPVWATNTGD</sequence>
<proteinExistence type="predicted"/>
<accession>A0A0T6LQV7</accession>
<reference evidence="3 4" key="1">
    <citation type="submission" date="2015-10" db="EMBL/GenBank/DDBJ databases">
        <title>Draft genome sequence of pyrrolomycin-producing Streptomyces vitaminophilus.</title>
        <authorList>
            <person name="Graham D.E."/>
            <person name="Mahan K.M."/>
            <person name="Klingeman D.M."/>
            <person name="Hettich R.L."/>
            <person name="Parry R.J."/>
        </authorList>
    </citation>
    <scope>NUCLEOTIDE SEQUENCE [LARGE SCALE GENOMIC DNA]</scope>
    <source>
        <strain evidence="3 4">ATCC 31673</strain>
    </source>
</reference>
<comment type="caution">
    <text evidence="3">The sequence shown here is derived from an EMBL/GenBank/DDBJ whole genome shotgun (WGS) entry which is preliminary data.</text>
</comment>
<dbReference type="InterPro" id="IPR001480">
    <property type="entry name" value="Bulb-type_lectin_dom"/>
</dbReference>
<dbReference type="InterPro" id="IPR036426">
    <property type="entry name" value="Bulb-type_lectin_dom_sf"/>
</dbReference>
<feature type="domain" description="Bulb-type lectin" evidence="2">
    <location>
        <begin position="41"/>
        <end position="148"/>
    </location>
</feature>
<dbReference type="AlphaFoldDB" id="A0A0T6LQV7"/>
<dbReference type="Gene3D" id="2.90.10.10">
    <property type="entry name" value="Bulb-type lectin domain"/>
    <property type="match status" value="2"/>
</dbReference>
<protein>
    <recommendedName>
        <fullName evidence="2">Bulb-type lectin domain-containing protein</fullName>
    </recommendedName>
</protein>
<dbReference type="SUPFAM" id="SSF51110">
    <property type="entry name" value="alpha-D-mannose-specific plant lectins"/>
    <property type="match status" value="1"/>
</dbReference>
<feature type="chain" id="PRO_5006670628" description="Bulb-type lectin domain-containing protein" evidence="1">
    <location>
        <begin position="27"/>
        <end position="150"/>
    </location>
</feature>
<dbReference type="STRING" id="76728.AQ490_25190"/>
<evidence type="ECO:0000313" key="4">
    <source>
        <dbReference type="Proteomes" id="UP000050867"/>
    </source>
</evidence>
<keyword evidence="1" id="KW-0732">Signal</keyword>
<gene>
    <name evidence="3" type="ORF">AQ490_25190</name>
</gene>
<evidence type="ECO:0000256" key="1">
    <source>
        <dbReference type="SAM" id="SignalP"/>
    </source>
</evidence>
<feature type="signal peptide" evidence="1">
    <location>
        <begin position="1"/>
        <end position="26"/>
    </location>
</feature>
<name>A0A0T6LQV7_WENVI</name>
<organism evidence="3 4">
    <name type="scientific">Wenjunlia vitaminophila</name>
    <name type="common">Streptomyces vitaminophilus</name>
    <dbReference type="NCBI Taxonomy" id="76728"/>
    <lineage>
        <taxon>Bacteria</taxon>
        <taxon>Bacillati</taxon>
        <taxon>Actinomycetota</taxon>
        <taxon>Actinomycetes</taxon>
        <taxon>Kitasatosporales</taxon>
        <taxon>Streptomycetaceae</taxon>
        <taxon>Wenjunlia</taxon>
    </lineage>
</organism>
<dbReference type="eggNOG" id="COG0741">
    <property type="taxonomic scope" value="Bacteria"/>
</dbReference>
<dbReference type="Proteomes" id="UP000050867">
    <property type="component" value="Unassembled WGS sequence"/>
</dbReference>
<evidence type="ECO:0000259" key="2">
    <source>
        <dbReference type="PROSITE" id="PS50927"/>
    </source>
</evidence>